<protein>
    <recommendedName>
        <fullName evidence="5">Ureidoglycolate lyase</fullName>
        <ecNumber evidence="5">4.3.2.3</ecNumber>
    </recommendedName>
    <alternativeName>
        <fullName evidence="5">Ureidoglycolatase</fullName>
    </alternativeName>
</protein>
<comment type="catalytic activity">
    <reaction evidence="4 5">
        <text>(S)-ureidoglycolate = urea + glyoxylate</text>
        <dbReference type="Rhea" id="RHEA:11304"/>
        <dbReference type="ChEBI" id="CHEBI:16199"/>
        <dbReference type="ChEBI" id="CHEBI:36655"/>
        <dbReference type="ChEBI" id="CHEBI:57296"/>
        <dbReference type="EC" id="4.3.2.3"/>
    </reaction>
</comment>
<comment type="cofactor">
    <cofactor evidence="5">
        <name>Ni(2+)</name>
        <dbReference type="ChEBI" id="CHEBI:49786"/>
    </cofactor>
</comment>
<accession>A0ABV2J1S9</accession>
<dbReference type="InterPro" id="IPR024060">
    <property type="entry name" value="Ureidoglycolate_lyase_dom_sf"/>
</dbReference>
<name>A0ABV2J1S9_9HYPH</name>
<comment type="similarity">
    <text evidence="5">Belongs to the ureidoglycolate lyase family.</text>
</comment>
<comment type="pathway">
    <text evidence="5">Nitrogen metabolism; (S)-allantoin degradation.</text>
</comment>
<evidence type="ECO:0000313" key="6">
    <source>
        <dbReference type="EMBL" id="MET3614717.1"/>
    </source>
</evidence>
<gene>
    <name evidence="5" type="primary">allA</name>
    <name evidence="6" type="ORF">ABID16_003054</name>
</gene>
<evidence type="ECO:0000313" key="7">
    <source>
        <dbReference type="Proteomes" id="UP001549047"/>
    </source>
</evidence>
<organism evidence="6 7">
    <name type="scientific">Rhizobium aquaticum</name>
    <dbReference type="NCBI Taxonomy" id="1549636"/>
    <lineage>
        <taxon>Bacteria</taxon>
        <taxon>Pseudomonadati</taxon>
        <taxon>Pseudomonadota</taxon>
        <taxon>Alphaproteobacteria</taxon>
        <taxon>Hyphomicrobiales</taxon>
        <taxon>Rhizobiaceae</taxon>
        <taxon>Rhizobium/Agrobacterium group</taxon>
        <taxon>Rhizobium</taxon>
    </lineage>
</organism>
<dbReference type="PIRSF" id="PIRSF017306">
    <property type="entry name" value="Ureidogly_hydro"/>
    <property type="match status" value="1"/>
</dbReference>
<dbReference type="RefSeq" id="WP_354557193.1">
    <property type="nucleotide sequence ID" value="NZ_JBEPMB010000004.1"/>
</dbReference>
<dbReference type="EC" id="4.3.2.3" evidence="5"/>
<dbReference type="SUPFAM" id="SSF51182">
    <property type="entry name" value="RmlC-like cupins"/>
    <property type="match status" value="1"/>
</dbReference>
<keyword evidence="2 5" id="KW-0659">Purine metabolism</keyword>
<dbReference type="GO" id="GO:0050385">
    <property type="term" value="F:ureidoglycolate lyase activity"/>
    <property type="evidence" value="ECO:0007669"/>
    <property type="project" value="UniProtKB-EC"/>
</dbReference>
<dbReference type="Gene3D" id="2.60.120.480">
    <property type="entry name" value="Ureidoglycolate hydrolase"/>
    <property type="match status" value="1"/>
</dbReference>
<evidence type="ECO:0000256" key="2">
    <source>
        <dbReference type="ARBA" id="ARBA00022631"/>
    </source>
</evidence>
<evidence type="ECO:0000256" key="5">
    <source>
        <dbReference type="HAMAP-Rule" id="MF_00616"/>
    </source>
</evidence>
<dbReference type="NCBIfam" id="NF002951">
    <property type="entry name" value="PRK03606.2-2"/>
    <property type="match status" value="1"/>
</dbReference>
<keyword evidence="3 5" id="KW-0456">Lyase</keyword>
<dbReference type="Proteomes" id="UP001549047">
    <property type="component" value="Unassembled WGS sequence"/>
</dbReference>
<dbReference type="HAMAP" id="MF_00616">
    <property type="entry name" value="Ureidogly_lyase"/>
    <property type="match status" value="1"/>
</dbReference>
<dbReference type="PANTHER" id="PTHR21221:SF1">
    <property type="entry name" value="UREIDOGLYCOLATE LYASE"/>
    <property type="match status" value="1"/>
</dbReference>
<sequence>MTGLMVTSPFLPIQLLTKTAFASFGDVIEADPSTMRLINGGTTERFHALATAEALGEGASIILNIFRGQPRAFPYSVTMMERHPFGSQSFSPLSGRPFLVVVAEDDGGKPGVPQVFLAGAHQGVNYRANVWHHPLMSLKEISDFLVVDRTGPGNNLEEYFYSEPFIIEEPKA</sequence>
<evidence type="ECO:0000256" key="3">
    <source>
        <dbReference type="ARBA" id="ARBA00023239"/>
    </source>
</evidence>
<comment type="caution">
    <text evidence="6">The sequence shown here is derived from an EMBL/GenBank/DDBJ whole genome shotgun (WGS) entry which is preliminary data.</text>
</comment>
<dbReference type="NCBIfam" id="NF009932">
    <property type="entry name" value="PRK13395.1"/>
    <property type="match status" value="1"/>
</dbReference>
<comment type="subunit">
    <text evidence="1 5">Homodimer.</text>
</comment>
<dbReference type="InterPro" id="IPR023525">
    <property type="entry name" value="Ureidogly_lyase_bac"/>
</dbReference>
<comment type="function">
    <text evidence="5">Catalyzes the catabolism of the allantoin degradation intermediate (S)-ureidoglycolate, generating urea and glyoxylate. Involved in the utilization of allantoin as nitrogen source.</text>
</comment>
<dbReference type="InterPro" id="IPR007247">
    <property type="entry name" value="Ureidogly_lyase"/>
</dbReference>
<evidence type="ECO:0000256" key="1">
    <source>
        <dbReference type="ARBA" id="ARBA00011738"/>
    </source>
</evidence>
<dbReference type="Pfam" id="PF04115">
    <property type="entry name" value="Ureidogly_lyase"/>
    <property type="match status" value="1"/>
</dbReference>
<dbReference type="PANTHER" id="PTHR21221">
    <property type="entry name" value="UREIDOGLYCOLATE HYDROLASE"/>
    <property type="match status" value="1"/>
</dbReference>
<proteinExistence type="inferred from homology"/>
<reference evidence="6 7" key="1">
    <citation type="submission" date="2024-06" db="EMBL/GenBank/DDBJ databases">
        <title>Genomic Encyclopedia of Type Strains, Phase IV (KMG-IV): sequencing the most valuable type-strain genomes for metagenomic binning, comparative biology and taxonomic classification.</title>
        <authorList>
            <person name="Goeker M."/>
        </authorList>
    </citation>
    <scope>NUCLEOTIDE SEQUENCE [LARGE SCALE GENOMIC DNA]</scope>
    <source>
        <strain evidence="6 7">DSM 29780</strain>
    </source>
</reference>
<dbReference type="InterPro" id="IPR011051">
    <property type="entry name" value="RmlC_Cupin_sf"/>
</dbReference>
<dbReference type="EMBL" id="JBEPMB010000004">
    <property type="protein sequence ID" value="MET3614717.1"/>
    <property type="molecule type" value="Genomic_DNA"/>
</dbReference>
<dbReference type="CDD" id="cd20298">
    <property type="entry name" value="cupin_UAH"/>
    <property type="match status" value="1"/>
</dbReference>
<keyword evidence="7" id="KW-1185">Reference proteome</keyword>
<evidence type="ECO:0000256" key="4">
    <source>
        <dbReference type="ARBA" id="ARBA00047684"/>
    </source>
</evidence>
<dbReference type="InterPro" id="IPR047233">
    <property type="entry name" value="UAH_cupin"/>
</dbReference>